<accession>A0ABR0PW99</accession>
<dbReference type="EMBL" id="JARKNE010000005">
    <property type="protein sequence ID" value="KAK5831048.1"/>
    <property type="molecule type" value="Genomic_DNA"/>
</dbReference>
<evidence type="ECO:0000313" key="2">
    <source>
        <dbReference type="Proteomes" id="UP001358586"/>
    </source>
</evidence>
<comment type="caution">
    <text evidence="1">The sequence shown here is derived from an EMBL/GenBank/DDBJ whole genome shotgun (WGS) entry which is preliminary data.</text>
</comment>
<dbReference type="PANTHER" id="PTHR46929">
    <property type="entry name" value="EXPRESSED PROTEIN"/>
    <property type="match status" value="1"/>
</dbReference>
<sequence>MCVLEPISSQDLFIAACFLITSFRQNMDEKAHKKYEPFLNKIIDHYDEMALVVGKDIATGSFAKTFADIDLDDGNQDSVPLDCYNEEDEEVRTNVSSSGTSKRKRKNVQESVVDEQVKFMGEQLGKIANALEQFTADKTPQLYEQVMSMEEEGFHDDFLCSVFDYLVSHESEAKAFLVKNKKHKKIWLQKFSQG</sequence>
<dbReference type="Proteomes" id="UP001358586">
    <property type="component" value="Chromosome 5"/>
</dbReference>
<protein>
    <submittedName>
        <fullName evidence="1">Uncharacterized protein</fullName>
    </submittedName>
</protein>
<evidence type="ECO:0000313" key="1">
    <source>
        <dbReference type="EMBL" id="KAK5831048.1"/>
    </source>
</evidence>
<dbReference type="PANTHER" id="PTHR46929:SF23">
    <property type="entry name" value="L10-INTERACTING MYB DOMAIN-CONTAINING PROTEIN-LIKE"/>
    <property type="match status" value="1"/>
</dbReference>
<reference evidence="1 2" key="1">
    <citation type="submission" date="2023-03" db="EMBL/GenBank/DDBJ databases">
        <title>WGS of Gossypium arboreum.</title>
        <authorList>
            <person name="Yu D."/>
        </authorList>
    </citation>
    <scope>NUCLEOTIDE SEQUENCE [LARGE SCALE GENOMIC DNA]</scope>
    <source>
        <tissue evidence="1">Leaf</tissue>
    </source>
</reference>
<name>A0ABR0PW99_GOSAR</name>
<organism evidence="1 2">
    <name type="scientific">Gossypium arboreum</name>
    <name type="common">Tree cotton</name>
    <name type="synonym">Gossypium nanking</name>
    <dbReference type="NCBI Taxonomy" id="29729"/>
    <lineage>
        <taxon>Eukaryota</taxon>
        <taxon>Viridiplantae</taxon>
        <taxon>Streptophyta</taxon>
        <taxon>Embryophyta</taxon>
        <taxon>Tracheophyta</taxon>
        <taxon>Spermatophyta</taxon>
        <taxon>Magnoliopsida</taxon>
        <taxon>eudicotyledons</taxon>
        <taxon>Gunneridae</taxon>
        <taxon>Pentapetalae</taxon>
        <taxon>rosids</taxon>
        <taxon>malvids</taxon>
        <taxon>Malvales</taxon>
        <taxon>Malvaceae</taxon>
        <taxon>Malvoideae</taxon>
        <taxon>Gossypium</taxon>
    </lineage>
</organism>
<proteinExistence type="predicted"/>
<gene>
    <name evidence="1" type="ORF">PVK06_014843</name>
</gene>
<keyword evidence="2" id="KW-1185">Reference proteome</keyword>